<accession>A0A8C6PTQ2</accession>
<dbReference type="InterPro" id="IPR039809">
    <property type="entry name" value="Chemokine_b/g/d"/>
</dbReference>
<evidence type="ECO:0000256" key="4">
    <source>
        <dbReference type="RuleBase" id="RU361150"/>
    </source>
</evidence>
<evidence type="ECO:0000256" key="1">
    <source>
        <dbReference type="ARBA" id="ARBA00010868"/>
    </source>
</evidence>
<comment type="subcellular location">
    <subcellularLocation>
        <location evidence="4">Secreted</location>
    </subcellularLocation>
</comment>
<feature type="signal peptide" evidence="4">
    <location>
        <begin position="1"/>
        <end position="17"/>
    </location>
</feature>
<evidence type="ECO:0000313" key="6">
    <source>
        <dbReference type="Ensembl" id="ENSNFUP00015047927.1"/>
    </source>
</evidence>
<protein>
    <recommendedName>
        <fullName evidence="4">C-C motif chemokine</fullName>
    </recommendedName>
</protein>
<evidence type="ECO:0000259" key="5">
    <source>
        <dbReference type="SMART" id="SM00199"/>
    </source>
</evidence>
<evidence type="ECO:0000256" key="3">
    <source>
        <dbReference type="ARBA" id="ARBA00023157"/>
    </source>
</evidence>
<dbReference type="Ensembl" id="ENSNFUT00015050014.1">
    <property type="protein sequence ID" value="ENSNFUP00015047927.1"/>
    <property type="gene ID" value="ENSNFUG00015022614.1"/>
</dbReference>
<dbReference type="GO" id="GO:0005615">
    <property type="term" value="C:extracellular space"/>
    <property type="evidence" value="ECO:0007669"/>
    <property type="project" value="UniProtKB-KW"/>
</dbReference>
<reference evidence="6" key="2">
    <citation type="submission" date="2025-08" db="UniProtKB">
        <authorList>
            <consortium name="Ensembl"/>
        </authorList>
    </citation>
    <scope>IDENTIFICATION</scope>
</reference>
<feature type="domain" description="Chemokine interleukin-8-like" evidence="5">
    <location>
        <begin position="26"/>
        <end position="85"/>
    </location>
</feature>
<name>A0A8C6PTQ2_NOTFU</name>
<organism evidence="6 7">
    <name type="scientific">Nothobranchius furzeri</name>
    <name type="common">Turquoise killifish</name>
    <dbReference type="NCBI Taxonomy" id="105023"/>
    <lineage>
        <taxon>Eukaryota</taxon>
        <taxon>Metazoa</taxon>
        <taxon>Chordata</taxon>
        <taxon>Craniata</taxon>
        <taxon>Vertebrata</taxon>
        <taxon>Euteleostomi</taxon>
        <taxon>Actinopterygii</taxon>
        <taxon>Neopterygii</taxon>
        <taxon>Teleostei</taxon>
        <taxon>Neoteleostei</taxon>
        <taxon>Acanthomorphata</taxon>
        <taxon>Ovalentaria</taxon>
        <taxon>Atherinomorphae</taxon>
        <taxon>Cyprinodontiformes</taxon>
        <taxon>Nothobranchiidae</taxon>
        <taxon>Nothobranchius</taxon>
    </lineage>
</organism>
<dbReference type="InterPro" id="IPR036048">
    <property type="entry name" value="Interleukin_8-like_sf"/>
</dbReference>
<keyword evidence="2 4" id="KW-0202">Cytokine</keyword>
<dbReference type="PANTHER" id="PTHR12015">
    <property type="entry name" value="SMALL INDUCIBLE CYTOKINE A"/>
    <property type="match status" value="1"/>
</dbReference>
<dbReference type="GO" id="GO:0008009">
    <property type="term" value="F:chemokine activity"/>
    <property type="evidence" value="ECO:0007669"/>
    <property type="project" value="InterPro"/>
</dbReference>
<keyword evidence="4" id="KW-0964">Secreted</keyword>
<keyword evidence="7" id="KW-1185">Reference proteome</keyword>
<dbReference type="InterPro" id="IPR000827">
    <property type="entry name" value="Chemokine_CC_CS"/>
</dbReference>
<sequence>MVSVKVTVTLVLLYALAVDEFTGMSYPECCRRYIKGKLRWETIKGYSVQPATEMCPINAIIFHTKMGKVCTDPALNWVIGYVSQLTDHVARSVSCST</sequence>
<dbReference type="GeneTree" id="ENSGT00940000172979"/>
<dbReference type="Proteomes" id="UP000694548">
    <property type="component" value="Chromosome sgr09"/>
</dbReference>
<dbReference type="Pfam" id="PF00048">
    <property type="entry name" value="IL8"/>
    <property type="match status" value="1"/>
</dbReference>
<keyword evidence="3" id="KW-1015">Disulfide bond</keyword>
<dbReference type="Gene3D" id="2.40.50.40">
    <property type="match status" value="1"/>
</dbReference>
<keyword evidence="4" id="KW-0732">Signal</keyword>
<reference evidence="6" key="3">
    <citation type="submission" date="2025-09" db="UniProtKB">
        <authorList>
            <consortium name="Ensembl"/>
        </authorList>
    </citation>
    <scope>IDENTIFICATION</scope>
</reference>
<dbReference type="AlphaFoldDB" id="A0A8C6PTQ2"/>
<evidence type="ECO:0000313" key="7">
    <source>
        <dbReference type="Proteomes" id="UP000694548"/>
    </source>
</evidence>
<dbReference type="SUPFAM" id="SSF54117">
    <property type="entry name" value="Interleukin 8-like chemokines"/>
    <property type="match status" value="1"/>
</dbReference>
<gene>
    <name evidence="6" type="primary">ccl20a.3</name>
</gene>
<keyword evidence="4" id="KW-0145">Chemotaxis</keyword>
<dbReference type="PANTHER" id="PTHR12015:SF190">
    <property type="entry name" value="C-C MOTIF CHEMOKINE"/>
    <property type="match status" value="1"/>
</dbReference>
<dbReference type="PROSITE" id="PS00472">
    <property type="entry name" value="SMALL_CYTOKINES_CC"/>
    <property type="match status" value="1"/>
</dbReference>
<reference evidence="6" key="1">
    <citation type="submission" date="2014-08" db="EMBL/GenBank/DDBJ databases">
        <authorList>
            <person name="Senf B."/>
            <person name="Petzold A."/>
            <person name="Downie B.R."/>
            <person name="Koch P."/>
            <person name="Platzer M."/>
        </authorList>
    </citation>
    <scope>NUCLEOTIDE SEQUENCE [LARGE SCALE GENOMIC DNA]</scope>
    <source>
        <strain evidence="6">GRZ</strain>
    </source>
</reference>
<proteinExistence type="inferred from homology"/>
<dbReference type="SMART" id="SM00199">
    <property type="entry name" value="SCY"/>
    <property type="match status" value="1"/>
</dbReference>
<dbReference type="GO" id="GO:0006955">
    <property type="term" value="P:immune response"/>
    <property type="evidence" value="ECO:0007669"/>
    <property type="project" value="InterPro"/>
</dbReference>
<feature type="chain" id="PRO_5034901563" description="C-C motif chemokine" evidence="4">
    <location>
        <begin position="18"/>
        <end position="97"/>
    </location>
</feature>
<comment type="similarity">
    <text evidence="1 4">Belongs to the intercrine beta (chemokine CC) family.</text>
</comment>
<evidence type="ECO:0000256" key="2">
    <source>
        <dbReference type="ARBA" id="ARBA00022514"/>
    </source>
</evidence>
<dbReference type="InterPro" id="IPR001811">
    <property type="entry name" value="Chemokine_IL8-like_dom"/>
</dbReference>